<evidence type="ECO:0000313" key="9">
    <source>
        <dbReference type="EMBL" id="USI73742.1"/>
    </source>
</evidence>
<evidence type="ECO:0000313" key="10">
    <source>
        <dbReference type="Proteomes" id="UP001056937"/>
    </source>
</evidence>
<evidence type="ECO:0000256" key="4">
    <source>
        <dbReference type="ARBA" id="ARBA00022729"/>
    </source>
</evidence>
<dbReference type="HAMAP" id="MF_00416">
    <property type="entry name" value="FlgI"/>
    <property type="match status" value="1"/>
</dbReference>
<comment type="subunit">
    <text evidence="8">The basal body constitutes a major portion of the flagellar organelle and consists of four rings (L,P,S, and M) mounted on a central rod.</text>
</comment>
<feature type="signal peptide" evidence="8">
    <location>
        <begin position="1"/>
        <end position="28"/>
    </location>
</feature>
<proteinExistence type="inferred from homology"/>
<evidence type="ECO:0000256" key="1">
    <source>
        <dbReference type="ARBA" id="ARBA00002591"/>
    </source>
</evidence>
<sequence length="372" mass="37316" precursor="true">MTLLSRFRAAALAALAAFAALAPAPLVAARIKDLGQFQGLRTNQLTGYGIVVGLSGTGDDSLEYATQAMKGVASRFGLQIPAGVNPATKNAAAVIITADLPAFAKPGQTLDITVSALGKAKSLRGGTLLLAPLVGADGQIYAMAQGNLAVGGLGVSAADGSNVVINVPTAGRIPGGATVERAVDAGFATTPTINFNLAEADLTTVQRVAEAINARLGPGRAQAIDAETVAITAPPGAELRTALMASIENLDVNPADAAARVVVNARTGTVVINGAVRIAPAAVSHGKLTVKVDEKPQVSQPAPFSQGQTAVVPNSAISVEEKHSPMFQLAPGASLADIVKAVNAIGASPADLVAILEALKQAGAMKADLIVL</sequence>
<evidence type="ECO:0000256" key="3">
    <source>
        <dbReference type="ARBA" id="ARBA00019515"/>
    </source>
</evidence>
<dbReference type="EMBL" id="CP084930">
    <property type="protein sequence ID" value="USI73742.1"/>
    <property type="molecule type" value="Genomic_DNA"/>
</dbReference>
<comment type="subcellular location">
    <subcellularLocation>
        <location evidence="2 8">Bacterial flagellum basal body</location>
    </subcellularLocation>
</comment>
<dbReference type="Pfam" id="PF02119">
    <property type="entry name" value="FlgI"/>
    <property type="match status" value="1"/>
</dbReference>
<evidence type="ECO:0000256" key="8">
    <source>
        <dbReference type="HAMAP-Rule" id="MF_00416"/>
    </source>
</evidence>
<dbReference type="Proteomes" id="UP001056937">
    <property type="component" value="Chromosome 1"/>
</dbReference>
<reference evidence="9" key="1">
    <citation type="journal article" date="2022" name="Toxins">
        <title>Genomic Analysis of Sphingopyxis sp. USTB-05 for Biodegrading Cyanobacterial Hepatotoxins.</title>
        <authorList>
            <person name="Liu C."/>
            <person name="Xu Q."/>
            <person name="Zhao Z."/>
            <person name="Zhang H."/>
            <person name="Liu X."/>
            <person name="Yin C."/>
            <person name="Liu Y."/>
            <person name="Yan H."/>
        </authorList>
    </citation>
    <scope>NUCLEOTIDE SEQUENCE</scope>
    <source>
        <strain evidence="9">NBD5</strain>
    </source>
</reference>
<keyword evidence="9" id="KW-0282">Flagellum</keyword>
<accession>A0ABY4X9W2</accession>
<gene>
    <name evidence="8" type="primary">flgI</name>
    <name evidence="9" type="ORF">LHA26_04535</name>
</gene>
<keyword evidence="4 8" id="KW-0732">Signal</keyword>
<dbReference type="PRINTS" id="PR01010">
    <property type="entry name" value="FLGPRINGFLGI"/>
</dbReference>
<comment type="function">
    <text evidence="1 8">Assembles around the rod to form the L-ring and probably protects the motor/basal body from shearing forces during rotation.</text>
</comment>
<name>A0ABY4X9W2_9SPHN</name>
<keyword evidence="10" id="KW-1185">Reference proteome</keyword>
<dbReference type="RefSeq" id="WP_252167548.1">
    <property type="nucleotide sequence ID" value="NZ_CP084930.1"/>
</dbReference>
<evidence type="ECO:0000256" key="6">
    <source>
        <dbReference type="ARBA" id="ARBA00023143"/>
    </source>
</evidence>
<dbReference type="NCBIfam" id="NF003676">
    <property type="entry name" value="PRK05303.1"/>
    <property type="match status" value="1"/>
</dbReference>
<comment type="similarity">
    <text evidence="8">Belongs to the FlgI family.</text>
</comment>
<evidence type="ECO:0000256" key="5">
    <source>
        <dbReference type="ARBA" id="ARBA00022764"/>
    </source>
</evidence>
<dbReference type="PANTHER" id="PTHR30381:SF0">
    <property type="entry name" value="FLAGELLAR P-RING PROTEIN"/>
    <property type="match status" value="1"/>
</dbReference>
<evidence type="ECO:0000256" key="2">
    <source>
        <dbReference type="ARBA" id="ARBA00004117"/>
    </source>
</evidence>
<dbReference type="PANTHER" id="PTHR30381">
    <property type="entry name" value="FLAGELLAR P-RING PERIPLASMIC PROTEIN FLGI"/>
    <property type="match status" value="1"/>
</dbReference>
<keyword evidence="9" id="KW-0969">Cilium</keyword>
<keyword evidence="6 8" id="KW-0975">Bacterial flagellum</keyword>
<evidence type="ECO:0000256" key="7">
    <source>
        <dbReference type="ARBA" id="ARBA00032344"/>
    </source>
</evidence>
<feature type="chain" id="PRO_5044913022" description="Flagellar P-ring protein" evidence="8">
    <location>
        <begin position="29"/>
        <end position="372"/>
    </location>
</feature>
<keyword evidence="9" id="KW-0966">Cell projection</keyword>
<protein>
    <recommendedName>
        <fullName evidence="3 8">Flagellar P-ring protein</fullName>
    </recommendedName>
    <alternativeName>
        <fullName evidence="7 8">Basal body P-ring protein</fullName>
    </alternativeName>
</protein>
<organism evidence="9 10">
    <name type="scientific">Sphingomonas morindae</name>
    <dbReference type="NCBI Taxonomy" id="1541170"/>
    <lineage>
        <taxon>Bacteria</taxon>
        <taxon>Pseudomonadati</taxon>
        <taxon>Pseudomonadota</taxon>
        <taxon>Alphaproteobacteria</taxon>
        <taxon>Sphingomonadales</taxon>
        <taxon>Sphingomonadaceae</taxon>
        <taxon>Sphingomonas</taxon>
    </lineage>
</organism>
<keyword evidence="5" id="KW-0574">Periplasm</keyword>
<dbReference type="InterPro" id="IPR001782">
    <property type="entry name" value="Flag_FlgI"/>
</dbReference>